<keyword evidence="3" id="KW-1185">Reference proteome</keyword>
<evidence type="ECO:0000313" key="3">
    <source>
        <dbReference type="Proteomes" id="UP000184315"/>
    </source>
</evidence>
<dbReference type="Gene3D" id="3.40.50.11090">
    <property type="match status" value="1"/>
</dbReference>
<dbReference type="EMBL" id="CZDF01000179">
    <property type="protein sequence ID" value="CUR35710.1"/>
    <property type="molecule type" value="Genomic_DNA"/>
</dbReference>
<keyword evidence="1 2" id="KW-0808">Transferase</keyword>
<dbReference type="Gene3D" id="3.40.50.2000">
    <property type="entry name" value="Glycogen Phosphorylase B"/>
    <property type="match status" value="1"/>
</dbReference>
<proteinExistence type="predicted"/>
<dbReference type="PANTHER" id="PTHR46401:SF2">
    <property type="entry name" value="GLYCOSYLTRANSFERASE WBBK-RELATED"/>
    <property type="match status" value="1"/>
</dbReference>
<organism evidence="2 3">
    <name type="scientific">Planktothrix tepida PCC 9214</name>
    <dbReference type="NCBI Taxonomy" id="671072"/>
    <lineage>
        <taxon>Bacteria</taxon>
        <taxon>Bacillati</taxon>
        <taxon>Cyanobacteriota</taxon>
        <taxon>Cyanophyceae</taxon>
        <taxon>Oscillatoriophycideae</taxon>
        <taxon>Oscillatoriales</taxon>
        <taxon>Microcoleaceae</taxon>
        <taxon>Planktothrix</taxon>
    </lineage>
</organism>
<dbReference type="CDD" id="cd03801">
    <property type="entry name" value="GT4_PimA-like"/>
    <property type="match status" value="1"/>
</dbReference>
<dbReference type="OrthoDB" id="525353at2"/>
<dbReference type="Pfam" id="PF13692">
    <property type="entry name" value="Glyco_trans_1_4"/>
    <property type="match status" value="1"/>
</dbReference>
<evidence type="ECO:0000313" key="2">
    <source>
        <dbReference type="EMBL" id="CUR35710.1"/>
    </source>
</evidence>
<dbReference type="AlphaFoldDB" id="A0A1J1LU30"/>
<sequence length="362" mass="40408">MKITFVMPNWVSLSGGILANATLAHHLEKRGHEIYMVCPEKRKPTGLQQVKSLLKGKGLISRKQTGPSHMDSFDLPGCVLDHPPPVTDADIPDADIVVATWWETAEWVANLSPSKGAKVYMIRHHETHDYLPKERVAATYRLPFHKIVISQWLVDIMEKEYGDKNVSLVPDSVDSKKYYAVARKKQTIPTVGMLYSTLYWKGCDITLKAVSLAAQQIPNLKLLCFGTEPPVPELPLPAGSEFFCQPPQDQIKDIYASCDAWLFGSRFEGFGLPILEAMACRTPVIGVPAGAAPELLSENIGILVKPEDPEEMAGAIVKICQMSQEQWCQMSARAYTKATSYTWDDAARLCEQAFEIVLRYNR</sequence>
<dbReference type="PANTHER" id="PTHR46401">
    <property type="entry name" value="GLYCOSYLTRANSFERASE WBBK-RELATED"/>
    <property type="match status" value="1"/>
</dbReference>
<dbReference type="GO" id="GO:0016757">
    <property type="term" value="F:glycosyltransferase activity"/>
    <property type="evidence" value="ECO:0007669"/>
    <property type="project" value="TreeGrafter"/>
</dbReference>
<dbReference type="RefSeq" id="WP_072722645.1">
    <property type="nucleotide sequence ID" value="NZ_LN889817.1"/>
</dbReference>
<name>A0A1J1LU30_9CYAN</name>
<gene>
    <name evidence="2" type="ORF">PL9214710007</name>
</gene>
<accession>A0A1J1LU30</accession>
<protein>
    <submittedName>
        <fullName evidence="2">Glycosyl transferase group 1</fullName>
    </submittedName>
</protein>
<evidence type="ECO:0000256" key="1">
    <source>
        <dbReference type="ARBA" id="ARBA00022679"/>
    </source>
</evidence>
<dbReference type="STRING" id="671072.PL9214710007"/>
<dbReference type="Proteomes" id="UP000184315">
    <property type="component" value="Unassembled WGS sequence"/>
</dbReference>
<dbReference type="GO" id="GO:0009103">
    <property type="term" value="P:lipopolysaccharide biosynthetic process"/>
    <property type="evidence" value="ECO:0007669"/>
    <property type="project" value="TreeGrafter"/>
</dbReference>
<dbReference type="SUPFAM" id="SSF53756">
    <property type="entry name" value="UDP-Glycosyltransferase/glycogen phosphorylase"/>
    <property type="match status" value="1"/>
</dbReference>
<reference evidence="3" key="1">
    <citation type="submission" date="2015-10" db="EMBL/GenBank/DDBJ databases">
        <authorList>
            <person name="Regsiter A."/>
            <person name="william w."/>
        </authorList>
    </citation>
    <scope>NUCLEOTIDE SEQUENCE [LARGE SCALE GENOMIC DNA]</scope>
</reference>